<feature type="DNA-binding region" description="H-T-H motif" evidence="5">
    <location>
        <begin position="31"/>
        <end position="50"/>
    </location>
</feature>
<evidence type="ECO:0000256" key="3">
    <source>
        <dbReference type="ARBA" id="ARBA00023125"/>
    </source>
</evidence>
<evidence type="ECO:0000256" key="5">
    <source>
        <dbReference type="PROSITE-ProRule" id="PRU00335"/>
    </source>
</evidence>
<keyword evidence="1" id="KW-0678">Repressor</keyword>
<evidence type="ECO:0000259" key="6">
    <source>
        <dbReference type="PROSITE" id="PS50977"/>
    </source>
</evidence>
<dbReference type="PROSITE" id="PS01081">
    <property type="entry name" value="HTH_TETR_1"/>
    <property type="match status" value="1"/>
</dbReference>
<dbReference type="PRINTS" id="PR00455">
    <property type="entry name" value="HTHTETR"/>
</dbReference>
<keyword evidence="3 5" id="KW-0238">DNA-binding</keyword>
<evidence type="ECO:0000313" key="8">
    <source>
        <dbReference type="Proteomes" id="UP001304683"/>
    </source>
</evidence>
<dbReference type="SUPFAM" id="SSF46689">
    <property type="entry name" value="Homeodomain-like"/>
    <property type="match status" value="1"/>
</dbReference>
<keyword evidence="2" id="KW-0805">Transcription regulation</keyword>
<sequence length="224" mass="24719">MAHSKILSPQRETILQHAASLFARQGYPATTMRDLAAALGVTPAALYYHFNNKDQLLLEVMLHGIQMVHRRVEAAMAEGGPALAERIWLGLRAHLLACLENQDFVSVILQENRYLSPEAAARVAKAQEDYERLWDRTLEEGAAAGLFQPGVDLRLLRLFGFGAMNWVTVWYRRGGPLSPEAIADAFLLYMAKGVLKPEVAHILVSQVAAKAGCAAWKGSLGEKR</sequence>
<reference evidence="7 8" key="1">
    <citation type="submission" date="2023-08" db="EMBL/GenBank/DDBJ databases">
        <title>Genome sequence of Thermaerobacter compostii strain Ins1, a spore-forming filamentous bacterium isolated from a deep geothermal reservoir.</title>
        <authorList>
            <person name="Bregnard D."/>
            <person name="Gonzalez D."/>
            <person name="Junier P."/>
        </authorList>
    </citation>
    <scope>NUCLEOTIDE SEQUENCE [LARGE SCALE GENOMIC DNA]</scope>
    <source>
        <strain evidence="7 8">Ins1</strain>
    </source>
</reference>
<dbReference type="PANTHER" id="PTHR30055">
    <property type="entry name" value="HTH-TYPE TRANSCRIPTIONAL REGULATOR RUTR"/>
    <property type="match status" value="1"/>
</dbReference>
<name>A0ABZ0QLB2_9FIRM</name>
<evidence type="ECO:0000256" key="4">
    <source>
        <dbReference type="ARBA" id="ARBA00023163"/>
    </source>
</evidence>
<dbReference type="InterPro" id="IPR041490">
    <property type="entry name" value="KstR2_TetR_C"/>
</dbReference>
<evidence type="ECO:0000256" key="2">
    <source>
        <dbReference type="ARBA" id="ARBA00023015"/>
    </source>
</evidence>
<dbReference type="Gene3D" id="1.10.357.10">
    <property type="entry name" value="Tetracycline Repressor, domain 2"/>
    <property type="match status" value="1"/>
</dbReference>
<protein>
    <submittedName>
        <fullName evidence="7">TetR/AcrR family transcriptional regulator</fullName>
    </submittedName>
</protein>
<dbReference type="PANTHER" id="PTHR30055:SF175">
    <property type="entry name" value="HTH-TYPE TRANSCRIPTIONAL REPRESSOR KSTR2"/>
    <property type="match status" value="1"/>
</dbReference>
<keyword evidence="8" id="KW-1185">Reference proteome</keyword>
<organism evidence="7 8">
    <name type="scientific">Thermaerobacter composti</name>
    <dbReference type="NCBI Taxonomy" id="554949"/>
    <lineage>
        <taxon>Bacteria</taxon>
        <taxon>Bacillati</taxon>
        <taxon>Bacillota</taxon>
        <taxon>Clostridia</taxon>
        <taxon>Eubacteriales</taxon>
        <taxon>Clostridiales Family XVII. Incertae Sedis</taxon>
        <taxon>Thermaerobacter</taxon>
    </lineage>
</organism>
<evidence type="ECO:0000313" key="7">
    <source>
        <dbReference type="EMBL" id="WPD18281.1"/>
    </source>
</evidence>
<dbReference type="Gene3D" id="1.10.10.60">
    <property type="entry name" value="Homeodomain-like"/>
    <property type="match status" value="1"/>
</dbReference>
<dbReference type="InterPro" id="IPR036271">
    <property type="entry name" value="Tet_transcr_reg_TetR-rel_C_sf"/>
</dbReference>
<keyword evidence="4" id="KW-0804">Transcription</keyword>
<dbReference type="EMBL" id="CP132508">
    <property type="protein sequence ID" value="WPD18281.1"/>
    <property type="molecule type" value="Genomic_DNA"/>
</dbReference>
<dbReference type="InterPro" id="IPR009057">
    <property type="entry name" value="Homeodomain-like_sf"/>
</dbReference>
<dbReference type="SUPFAM" id="SSF48498">
    <property type="entry name" value="Tetracyclin repressor-like, C-terminal domain"/>
    <property type="match status" value="1"/>
</dbReference>
<dbReference type="Proteomes" id="UP001304683">
    <property type="component" value="Chromosome"/>
</dbReference>
<dbReference type="InterPro" id="IPR023772">
    <property type="entry name" value="DNA-bd_HTH_TetR-type_CS"/>
</dbReference>
<dbReference type="InterPro" id="IPR001647">
    <property type="entry name" value="HTH_TetR"/>
</dbReference>
<dbReference type="RefSeq" id="WP_318750131.1">
    <property type="nucleotide sequence ID" value="NZ_CP132508.1"/>
</dbReference>
<dbReference type="PROSITE" id="PS50977">
    <property type="entry name" value="HTH_TETR_2"/>
    <property type="match status" value="1"/>
</dbReference>
<dbReference type="InterPro" id="IPR050109">
    <property type="entry name" value="HTH-type_TetR-like_transc_reg"/>
</dbReference>
<dbReference type="Pfam" id="PF17932">
    <property type="entry name" value="TetR_C_24"/>
    <property type="match status" value="1"/>
</dbReference>
<proteinExistence type="predicted"/>
<gene>
    <name evidence="7" type="ORF">Q5761_07810</name>
</gene>
<accession>A0ABZ0QLB2</accession>
<evidence type="ECO:0000256" key="1">
    <source>
        <dbReference type="ARBA" id="ARBA00022491"/>
    </source>
</evidence>
<dbReference type="Pfam" id="PF00440">
    <property type="entry name" value="TetR_N"/>
    <property type="match status" value="1"/>
</dbReference>
<feature type="domain" description="HTH tetR-type" evidence="6">
    <location>
        <begin position="8"/>
        <end position="68"/>
    </location>
</feature>